<feature type="domain" description="Radical SAM core" evidence="10">
    <location>
        <begin position="23"/>
        <end position="309"/>
    </location>
</feature>
<evidence type="ECO:0000256" key="8">
    <source>
        <dbReference type="ARBA" id="ARBA00023014"/>
    </source>
</evidence>
<dbReference type="SUPFAM" id="SSF54862">
    <property type="entry name" value="4Fe-4S ferredoxins"/>
    <property type="match status" value="1"/>
</dbReference>
<organism evidence="11 12">
    <name type="scientific">Thermovirga lienii (strain ATCC BAA-1197 / DSM 17291 / Cas60314)</name>
    <dbReference type="NCBI Taxonomy" id="580340"/>
    <lineage>
        <taxon>Bacteria</taxon>
        <taxon>Thermotogati</taxon>
        <taxon>Synergistota</taxon>
        <taxon>Synergistia</taxon>
        <taxon>Synergistales</taxon>
        <taxon>Thermovirgaceae</taxon>
        <taxon>Thermovirga</taxon>
    </lineage>
</organism>
<evidence type="ECO:0000256" key="3">
    <source>
        <dbReference type="ARBA" id="ARBA00022485"/>
    </source>
</evidence>
<protein>
    <submittedName>
        <fullName evidence="11">Glycyl-radical enzyme activating protein family</fullName>
        <ecNumber evidence="11">1.97.1.4</ecNumber>
    </submittedName>
</protein>
<dbReference type="eggNOG" id="COG1180">
    <property type="taxonomic scope" value="Bacteria"/>
</dbReference>
<dbReference type="AlphaFoldDB" id="G7V7P3"/>
<evidence type="ECO:0000313" key="11">
    <source>
        <dbReference type="EMBL" id="AER67297.1"/>
    </source>
</evidence>
<dbReference type="GO" id="GO:0051539">
    <property type="term" value="F:4 iron, 4 sulfur cluster binding"/>
    <property type="evidence" value="ECO:0007669"/>
    <property type="project" value="UniProtKB-KW"/>
</dbReference>
<keyword evidence="3" id="KW-0004">4Fe-4S</keyword>
<dbReference type="InterPro" id="IPR058240">
    <property type="entry name" value="rSAM_sf"/>
</dbReference>
<dbReference type="EMBL" id="CP003096">
    <property type="protein sequence ID" value="AER67297.1"/>
    <property type="molecule type" value="Genomic_DNA"/>
</dbReference>
<dbReference type="InterPro" id="IPR012839">
    <property type="entry name" value="Organic_radical_activase"/>
</dbReference>
<name>G7V7P3_THELD</name>
<dbReference type="KEGG" id="tli:Tlie_1575"/>
<dbReference type="PROSITE" id="PS00198">
    <property type="entry name" value="4FE4S_FER_1"/>
    <property type="match status" value="1"/>
</dbReference>
<dbReference type="Pfam" id="PF04055">
    <property type="entry name" value="Radical_SAM"/>
    <property type="match status" value="1"/>
</dbReference>
<reference evidence="12" key="1">
    <citation type="submission" date="2011-10" db="EMBL/GenBank/DDBJ databases">
        <title>The complete genome of chromosome of Thermovirga lienii DSM 17291.</title>
        <authorList>
            <consortium name="US DOE Joint Genome Institute (JGI-PGF)"/>
            <person name="Lucas S."/>
            <person name="Copeland A."/>
            <person name="Lapidus A."/>
            <person name="Glavina del Rio T."/>
            <person name="Dalin E."/>
            <person name="Tice H."/>
            <person name="Bruce D."/>
            <person name="Goodwin L."/>
            <person name="Pitluck S."/>
            <person name="Peters L."/>
            <person name="Mikhailova N."/>
            <person name="Saunders E."/>
            <person name="Kyrpides N."/>
            <person name="Mavromatis K."/>
            <person name="Ivanova N."/>
            <person name="Last F.I."/>
            <person name="Brettin T."/>
            <person name="Detter J.C."/>
            <person name="Han C."/>
            <person name="Larimer F."/>
            <person name="Land M."/>
            <person name="Hauser L."/>
            <person name="Markowitz V."/>
            <person name="Cheng J.-F."/>
            <person name="Hugenholtz P."/>
            <person name="Woyke T."/>
            <person name="Wu D."/>
            <person name="Spring S."/>
            <person name="Schroeder M."/>
            <person name="Brambilla E.-M."/>
            <person name="Klenk H.-P."/>
            <person name="Eisen J.A."/>
        </authorList>
    </citation>
    <scope>NUCLEOTIDE SEQUENCE [LARGE SCALE GENOMIC DNA]</scope>
    <source>
        <strain evidence="12">ATCC BAA-1197 / DSM 17291 / Cas60314</strain>
    </source>
</reference>
<dbReference type="PROSITE" id="PS51379">
    <property type="entry name" value="4FE4S_FER_2"/>
    <property type="match status" value="2"/>
</dbReference>
<dbReference type="HOGENOM" id="CLU_058969_0_0_0"/>
<evidence type="ECO:0000256" key="6">
    <source>
        <dbReference type="ARBA" id="ARBA00023002"/>
    </source>
</evidence>
<dbReference type="SFLD" id="SFLDS00029">
    <property type="entry name" value="Radical_SAM"/>
    <property type="match status" value="1"/>
</dbReference>
<dbReference type="PIRSF" id="PIRSF000371">
    <property type="entry name" value="PFL_act_enz"/>
    <property type="match status" value="1"/>
</dbReference>
<dbReference type="PANTHER" id="PTHR30352:SF4">
    <property type="entry name" value="PYRUVATE FORMATE-LYASE 2-ACTIVATING ENZYME"/>
    <property type="match status" value="1"/>
</dbReference>
<dbReference type="InterPro" id="IPR013785">
    <property type="entry name" value="Aldolase_TIM"/>
</dbReference>
<dbReference type="Pfam" id="PF12838">
    <property type="entry name" value="Fer4_7"/>
    <property type="match status" value="1"/>
</dbReference>
<dbReference type="SFLD" id="SFLDG01118">
    <property type="entry name" value="activating_enzymes__group_2"/>
    <property type="match status" value="1"/>
</dbReference>
<feature type="domain" description="4Fe-4S ferredoxin-type" evidence="9">
    <location>
        <begin position="85"/>
        <end position="112"/>
    </location>
</feature>
<comment type="cofactor">
    <cofactor evidence="1">
        <name>[4Fe-4S] cluster</name>
        <dbReference type="ChEBI" id="CHEBI:49883"/>
    </cofactor>
</comment>
<feature type="domain" description="4Fe-4S ferredoxin-type" evidence="9">
    <location>
        <begin position="54"/>
        <end position="83"/>
    </location>
</feature>
<keyword evidence="8" id="KW-0411">Iron-sulfur</keyword>
<evidence type="ECO:0000256" key="1">
    <source>
        <dbReference type="ARBA" id="ARBA00001966"/>
    </source>
</evidence>
<keyword evidence="5" id="KW-0479">Metal-binding</keyword>
<dbReference type="NCBIfam" id="TIGR02494">
    <property type="entry name" value="PFLE_PFLC"/>
    <property type="match status" value="1"/>
</dbReference>
<dbReference type="InterPro" id="IPR017896">
    <property type="entry name" value="4Fe4S_Fe-S-bd"/>
</dbReference>
<evidence type="ECO:0000313" key="12">
    <source>
        <dbReference type="Proteomes" id="UP000005868"/>
    </source>
</evidence>
<dbReference type="InterPro" id="IPR017900">
    <property type="entry name" value="4Fe4S_Fe_S_CS"/>
</dbReference>
<dbReference type="GO" id="GO:0043365">
    <property type="term" value="F:[formate-C-acetyltransferase]-activating enzyme activity"/>
    <property type="evidence" value="ECO:0007669"/>
    <property type="project" value="UniProtKB-EC"/>
</dbReference>
<dbReference type="GO" id="GO:0046872">
    <property type="term" value="F:metal ion binding"/>
    <property type="evidence" value="ECO:0007669"/>
    <property type="project" value="UniProtKB-KW"/>
</dbReference>
<proteinExistence type="inferred from homology"/>
<keyword evidence="4" id="KW-0949">S-adenosyl-L-methionine</keyword>
<dbReference type="Gene3D" id="3.30.70.20">
    <property type="match status" value="1"/>
</dbReference>
<keyword evidence="7" id="KW-0408">Iron</keyword>
<dbReference type="SUPFAM" id="SSF102114">
    <property type="entry name" value="Radical SAM enzymes"/>
    <property type="match status" value="1"/>
</dbReference>
<accession>G7V7P3</accession>
<evidence type="ECO:0000256" key="5">
    <source>
        <dbReference type="ARBA" id="ARBA00022723"/>
    </source>
</evidence>
<dbReference type="InterPro" id="IPR007197">
    <property type="entry name" value="rSAM"/>
</dbReference>
<evidence type="ECO:0000256" key="4">
    <source>
        <dbReference type="ARBA" id="ARBA00022691"/>
    </source>
</evidence>
<dbReference type="Gene3D" id="3.20.20.70">
    <property type="entry name" value="Aldolase class I"/>
    <property type="match status" value="1"/>
</dbReference>
<sequence>MLSKGVYDLKKGIVFDIKRYSIHDGPGIRDTVFLKGCPLRCWWCHNPESQAFEPVVLYRPERCIGCGACESACPNQAIRLTQRGFVADPNLCTNCGVCVEVCPAEARELVGKKVTTQWVMEEIEKDVLFFDESRGGVTFSGGEPLSQPDFLEELLMECRRKDIHTAVDTSGYAPTEVITRIAPYVNLFLYDLKLMDEEKHQFYTGVSNQLILYNLQALSEGGASIWIRIPVIPGVNANPEELEAMSRFISTLRGVENVSLLPYHGTANHKYERLGMSYLLRDLKSPTKEEMEGFSRIFEAKNLEVKIGG</sequence>
<dbReference type="CDD" id="cd01335">
    <property type="entry name" value="Radical_SAM"/>
    <property type="match status" value="1"/>
</dbReference>
<dbReference type="PROSITE" id="PS51918">
    <property type="entry name" value="RADICAL_SAM"/>
    <property type="match status" value="1"/>
</dbReference>
<dbReference type="InterPro" id="IPR034457">
    <property type="entry name" value="Organic_radical-activating"/>
</dbReference>
<dbReference type="PANTHER" id="PTHR30352">
    <property type="entry name" value="PYRUVATE FORMATE-LYASE-ACTIVATING ENZYME"/>
    <property type="match status" value="1"/>
</dbReference>
<dbReference type="SFLD" id="SFLDG01066">
    <property type="entry name" value="organic_radical-activating_enz"/>
    <property type="match status" value="1"/>
</dbReference>
<dbReference type="Proteomes" id="UP000005868">
    <property type="component" value="Chromosome"/>
</dbReference>
<dbReference type="InterPro" id="IPR040074">
    <property type="entry name" value="BssD/PflA/YjjW"/>
</dbReference>
<dbReference type="STRING" id="580340.Tlie_1575"/>
<keyword evidence="6 11" id="KW-0560">Oxidoreductase</keyword>
<keyword evidence="12" id="KW-1185">Reference proteome</keyword>
<comment type="similarity">
    <text evidence="2">Belongs to the organic radical-activating enzymes family.</text>
</comment>
<dbReference type="InterPro" id="IPR001989">
    <property type="entry name" value="Radical_activat_CS"/>
</dbReference>
<evidence type="ECO:0000259" key="9">
    <source>
        <dbReference type="PROSITE" id="PS51379"/>
    </source>
</evidence>
<gene>
    <name evidence="11" type="ordered locus">Tlie_1575</name>
</gene>
<dbReference type="EC" id="1.97.1.4" evidence="11"/>
<evidence type="ECO:0000256" key="7">
    <source>
        <dbReference type="ARBA" id="ARBA00023004"/>
    </source>
</evidence>
<reference evidence="11 12" key="2">
    <citation type="journal article" date="2012" name="Stand. Genomic Sci.">
        <title>Genome sequence of the moderately thermophilic, amino-acid-degrading and sulfur-reducing bacterium Thermovirga lienii type strain (Cas60314(T)).</title>
        <authorList>
            <person name="Goker M."/>
            <person name="Saunders E."/>
            <person name="Lapidus A."/>
            <person name="Nolan M."/>
            <person name="Lucas S."/>
            <person name="Hammon N."/>
            <person name="Deshpande S."/>
            <person name="Cheng J.F."/>
            <person name="Han C."/>
            <person name="Tapia R."/>
            <person name="Goodwin L.A."/>
            <person name="Pitluck S."/>
            <person name="Liolios K."/>
            <person name="Mavromatis K."/>
            <person name="Pagani I."/>
            <person name="Ivanova N."/>
            <person name="Mikhailova N."/>
            <person name="Pati A."/>
            <person name="Chen A."/>
            <person name="Palaniappan K."/>
            <person name="Land M."/>
            <person name="Chang Y.J."/>
            <person name="Jeffries C.D."/>
            <person name="Brambilla E.M."/>
            <person name="Rohde M."/>
            <person name="Spring S."/>
            <person name="Detter J.C."/>
            <person name="Woyke T."/>
            <person name="Bristow J."/>
            <person name="Eisen J.A."/>
            <person name="Markowitz V."/>
            <person name="Hugenholtz P."/>
            <person name="Kyrpides N.C."/>
            <person name="Klenk H.P."/>
        </authorList>
    </citation>
    <scope>NUCLEOTIDE SEQUENCE [LARGE SCALE GENOMIC DNA]</scope>
    <source>
        <strain evidence="12">ATCC BAA-1197 / DSM 17291 / Cas60314</strain>
    </source>
</reference>
<dbReference type="PROSITE" id="PS01087">
    <property type="entry name" value="RADICAL_ACTIVATING"/>
    <property type="match status" value="1"/>
</dbReference>
<evidence type="ECO:0000259" key="10">
    <source>
        <dbReference type="PROSITE" id="PS51918"/>
    </source>
</evidence>
<evidence type="ECO:0000256" key="2">
    <source>
        <dbReference type="ARBA" id="ARBA00009777"/>
    </source>
</evidence>